<evidence type="ECO:0000313" key="7">
    <source>
        <dbReference type="Proteomes" id="UP000233837"/>
    </source>
</evidence>
<evidence type="ECO:0000256" key="1">
    <source>
        <dbReference type="ARBA" id="ARBA00023015"/>
    </source>
</evidence>
<accession>A0A2I0XBD9</accession>
<sequence length="127" mass="15088">MELPPCFRLHPTDEELITHYLSNKLLNSSFDAKAIAQVELNKCEPWDLPSKNLTWRHEGYFFCERGPKYSTSLRTHRTTDTGYWKSTGKDLVGMKKTLVFYRGRAPKVEKTKWIMYEYRLEDSYDKI</sequence>
<keyword evidence="4" id="KW-0539">Nucleus</keyword>
<evidence type="ECO:0000256" key="2">
    <source>
        <dbReference type="ARBA" id="ARBA00023125"/>
    </source>
</evidence>
<dbReference type="PROSITE" id="PS51005">
    <property type="entry name" value="NAC"/>
    <property type="match status" value="1"/>
</dbReference>
<dbReference type="PANTHER" id="PTHR31744">
    <property type="entry name" value="PROTEIN CUP-SHAPED COTYLEDON 2-RELATED"/>
    <property type="match status" value="1"/>
</dbReference>
<protein>
    <submittedName>
        <fullName evidence="6">NAC domain-containing protein 100</fullName>
    </submittedName>
</protein>
<keyword evidence="7" id="KW-1185">Reference proteome</keyword>
<keyword evidence="3" id="KW-0804">Transcription</keyword>
<evidence type="ECO:0000256" key="4">
    <source>
        <dbReference type="ARBA" id="ARBA00023242"/>
    </source>
</evidence>
<proteinExistence type="predicted"/>
<gene>
    <name evidence="6" type="primary">NAC100</name>
    <name evidence="6" type="ORF">MA16_Dca027547</name>
</gene>
<evidence type="ECO:0000259" key="5">
    <source>
        <dbReference type="PROSITE" id="PS51005"/>
    </source>
</evidence>
<dbReference type="EMBL" id="KZ501984">
    <property type="protein sequence ID" value="PKU85229.1"/>
    <property type="molecule type" value="Genomic_DNA"/>
</dbReference>
<keyword evidence="1" id="KW-0805">Transcription regulation</keyword>
<dbReference type="Proteomes" id="UP000233837">
    <property type="component" value="Unassembled WGS sequence"/>
</dbReference>
<dbReference type="InterPro" id="IPR036093">
    <property type="entry name" value="NAC_dom_sf"/>
</dbReference>
<dbReference type="GO" id="GO:0005634">
    <property type="term" value="C:nucleus"/>
    <property type="evidence" value="ECO:0007669"/>
    <property type="project" value="UniProtKB-ARBA"/>
</dbReference>
<feature type="domain" description="NAC" evidence="5">
    <location>
        <begin position="3"/>
        <end position="127"/>
    </location>
</feature>
<keyword evidence="2" id="KW-0238">DNA-binding</keyword>
<reference evidence="6 7" key="1">
    <citation type="journal article" date="2016" name="Sci. Rep.">
        <title>The Dendrobium catenatum Lindl. genome sequence provides insights into polysaccharide synthase, floral development and adaptive evolution.</title>
        <authorList>
            <person name="Zhang G.Q."/>
            <person name="Xu Q."/>
            <person name="Bian C."/>
            <person name="Tsai W.C."/>
            <person name="Yeh C.M."/>
            <person name="Liu K.W."/>
            <person name="Yoshida K."/>
            <person name="Zhang L.S."/>
            <person name="Chang S.B."/>
            <person name="Chen F."/>
            <person name="Shi Y."/>
            <person name="Su Y.Y."/>
            <person name="Zhang Y.Q."/>
            <person name="Chen L.J."/>
            <person name="Yin Y."/>
            <person name="Lin M."/>
            <person name="Huang H."/>
            <person name="Deng H."/>
            <person name="Wang Z.W."/>
            <person name="Zhu S.L."/>
            <person name="Zhao X."/>
            <person name="Deng C."/>
            <person name="Niu S.C."/>
            <person name="Huang J."/>
            <person name="Wang M."/>
            <person name="Liu G.H."/>
            <person name="Yang H.J."/>
            <person name="Xiao X.J."/>
            <person name="Hsiao Y.Y."/>
            <person name="Wu W.L."/>
            <person name="Chen Y.Y."/>
            <person name="Mitsuda N."/>
            <person name="Ohme-Takagi M."/>
            <person name="Luo Y.B."/>
            <person name="Van de Peer Y."/>
            <person name="Liu Z.J."/>
        </authorList>
    </citation>
    <scope>NUCLEOTIDE SEQUENCE [LARGE SCALE GENOMIC DNA]</scope>
    <source>
        <tissue evidence="6">The whole plant</tissue>
    </source>
</reference>
<dbReference type="AlphaFoldDB" id="A0A2I0XBD9"/>
<name>A0A2I0XBD9_9ASPA</name>
<dbReference type="InterPro" id="IPR003441">
    <property type="entry name" value="NAC-dom"/>
</dbReference>
<dbReference type="GO" id="GO:0003677">
    <property type="term" value="F:DNA binding"/>
    <property type="evidence" value="ECO:0007669"/>
    <property type="project" value="UniProtKB-KW"/>
</dbReference>
<dbReference type="PANTHER" id="PTHR31744:SF92">
    <property type="entry name" value="NAC DOMAIN-CONTAINING PROTEIN 87"/>
    <property type="match status" value="1"/>
</dbReference>
<dbReference type="SUPFAM" id="SSF101941">
    <property type="entry name" value="NAC domain"/>
    <property type="match status" value="1"/>
</dbReference>
<evidence type="ECO:0000313" key="6">
    <source>
        <dbReference type="EMBL" id="PKU85229.1"/>
    </source>
</evidence>
<dbReference type="Pfam" id="PF02365">
    <property type="entry name" value="NAM"/>
    <property type="match status" value="1"/>
</dbReference>
<dbReference type="GO" id="GO:0006355">
    <property type="term" value="P:regulation of DNA-templated transcription"/>
    <property type="evidence" value="ECO:0007669"/>
    <property type="project" value="InterPro"/>
</dbReference>
<organism evidence="6 7">
    <name type="scientific">Dendrobium catenatum</name>
    <dbReference type="NCBI Taxonomy" id="906689"/>
    <lineage>
        <taxon>Eukaryota</taxon>
        <taxon>Viridiplantae</taxon>
        <taxon>Streptophyta</taxon>
        <taxon>Embryophyta</taxon>
        <taxon>Tracheophyta</taxon>
        <taxon>Spermatophyta</taxon>
        <taxon>Magnoliopsida</taxon>
        <taxon>Liliopsida</taxon>
        <taxon>Asparagales</taxon>
        <taxon>Orchidaceae</taxon>
        <taxon>Epidendroideae</taxon>
        <taxon>Malaxideae</taxon>
        <taxon>Dendrobiinae</taxon>
        <taxon>Dendrobium</taxon>
    </lineage>
</organism>
<evidence type="ECO:0000256" key="3">
    <source>
        <dbReference type="ARBA" id="ARBA00023163"/>
    </source>
</evidence>
<reference evidence="6 7" key="2">
    <citation type="journal article" date="2017" name="Nature">
        <title>The Apostasia genome and the evolution of orchids.</title>
        <authorList>
            <person name="Zhang G.Q."/>
            <person name="Liu K.W."/>
            <person name="Li Z."/>
            <person name="Lohaus R."/>
            <person name="Hsiao Y.Y."/>
            <person name="Niu S.C."/>
            <person name="Wang J.Y."/>
            <person name="Lin Y.C."/>
            <person name="Xu Q."/>
            <person name="Chen L.J."/>
            <person name="Yoshida K."/>
            <person name="Fujiwara S."/>
            <person name="Wang Z.W."/>
            <person name="Zhang Y.Q."/>
            <person name="Mitsuda N."/>
            <person name="Wang M."/>
            <person name="Liu G.H."/>
            <person name="Pecoraro L."/>
            <person name="Huang H.X."/>
            <person name="Xiao X.J."/>
            <person name="Lin M."/>
            <person name="Wu X.Y."/>
            <person name="Wu W.L."/>
            <person name="Chen Y.Y."/>
            <person name="Chang S.B."/>
            <person name="Sakamoto S."/>
            <person name="Ohme-Takagi M."/>
            <person name="Yagi M."/>
            <person name="Zeng S.J."/>
            <person name="Shen C.Y."/>
            <person name="Yeh C.M."/>
            <person name="Luo Y.B."/>
            <person name="Tsai W.C."/>
            <person name="Van de Peer Y."/>
            <person name="Liu Z.J."/>
        </authorList>
    </citation>
    <scope>NUCLEOTIDE SEQUENCE [LARGE SCALE GENOMIC DNA]</scope>
    <source>
        <tissue evidence="6">The whole plant</tissue>
    </source>
</reference>
<dbReference type="Gene3D" id="2.170.150.80">
    <property type="entry name" value="NAC domain"/>
    <property type="match status" value="1"/>
</dbReference>